<sequence>YSHLFGHRTGYSIGINYPPDWGEGHIMSIWAGDERALRVGMTFHLVPGLFELGKHLINISETVLVTETGCEPVTHFPREMFVV</sequence>
<dbReference type="Gene3D" id="3.90.230.10">
    <property type="entry name" value="Creatinase/methionine aminopeptidase superfamily"/>
    <property type="match status" value="1"/>
</dbReference>
<dbReference type="InterPro" id="IPR000994">
    <property type="entry name" value="Pept_M24"/>
</dbReference>
<dbReference type="Pfam" id="PF00557">
    <property type="entry name" value="Peptidase_M24"/>
    <property type="match status" value="1"/>
</dbReference>
<proteinExistence type="predicted"/>
<dbReference type="InterPro" id="IPR036005">
    <property type="entry name" value="Creatinase/aminopeptidase-like"/>
</dbReference>
<feature type="domain" description="Peptidase M24" evidence="1">
    <location>
        <begin position="3"/>
        <end position="67"/>
    </location>
</feature>
<gene>
    <name evidence="2" type="ORF">E6H04_07945</name>
</gene>
<evidence type="ECO:0000313" key="3">
    <source>
        <dbReference type="Proteomes" id="UP000320048"/>
    </source>
</evidence>
<comment type="caution">
    <text evidence="2">The sequence shown here is derived from an EMBL/GenBank/DDBJ whole genome shotgun (WGS) entry which is preliminary data.</text>
</comment>
<dbReference type="AlphaFoldDB" id="A0A537JBE6"/>
<evidence type="ECO:0000259" key="1">
    <source>
        <dbReference type="Pfam" id="PF00557"/>
    </source>
</evidence>
<reference evidence="2 3" key="1">
    <citation type="journal article" date="2019" name="Nat. Microbiol.">
        <title>Mediterranean grassland soil C-N compound turnover is dependent on rainfall and depth, and is mediated by genomically divergent microorganisms.</title>
        <authorList>
            <person name="Diamond S."/>
            <person name="Andeer P.F."/>
            <person name="Li Z."/>
            <person name="Crits-Christoph A."/>
            <person name="Burstein D."/>
            <person name="Anantharaman K."/>
            <person name="Lane K.R."/>
            <person name="Thomas B.C."/>
            <person name="Pan C."/>
            <person name="Northen T.R."/>
            <person name="Banfield J.F."/>
        </authorList>
    </citation>
    <scope>NUCLEOTIDE SEQUENCE [LARGE SCALE GENOMIC DNA]</scope>
    <source>
        <strain evidence="2">NP_7</strain>
    </source>
</reference>
<organism evidence="2 3">
    <name type="scientific">Candidatus Segetimicrobium genomatis</name>
    <dbReference type="NCBI Taxonomy" id="2569760"/>
    <lineage>
        <taxon>Bacteria</taxon>
        <taxon>Bacillati</taxon>
        <taxon>Candidatus Sysuimicrobiota</taxon>
        <taxon>Candidatus Sysuimicrobiia</taxon>
        <taxon>Candidatus Sysuimicrobiales</taxon>
        <taxon>Candidatus Segetimicrobiaceae</taxon>
        <taxon>Candidatus Segetimicrobium</taxon>
    </lineage>
</organism>
<evidence type="ECO:0000313" key="2">
    <source>
        <dbReference type="EMBL" id="TMI80825.1"/>
    </source>
</evidence>
<dbReference type="Proteomes" id="UP000320048">
    <property type="component" value="Unassembled WGS sequence"/>
</dbReference>
<protein>
    <submittedName>
        <fullName evidence="2">M24 family metallopeptidase</fullName>
    </submittedName>
</protein>
<dbReference type="EMBL" id="VBAO01000196">
    <property type="protein sequence ID" value="TMI80825.1"/>
    <property type="molecule type" value="Genomic_DNA"/>
</dbReference>
<accession>A0A537JBE6</accession>
<feature type="non-terminal residue" evidence="2">
    <location>
        <position position="1"/>
    </location>
</feature>
<name>A0A537JBE6_9BACT</name>
<dbReference type="SUPFAM" id="SSF55920">
    <property type="entry name" value="Creatinase/aminopeptidase"/>
    <property type="match status" value="1"/>
</dbReference>